<dbReference type="EMBL" id="QKTX01000004">
    <property type="protein sequence ID" value="PZV84587.1"/>
    <property type="molecule type" value="Genomic_DNA"/>
</dbReference>
<name>A0A326RUK9_9BACT</name>
<dbReference type="InterPro" id="IPR025665">
    <property type="entry name" value="Beta-barrel_OMP_2"/>
</dbReference>
<organism evidence="3 4">
    <name type="scientific">Algoriphagus aquaeductus</name>
    <dbReference type="NCBI Taxonomy" id="475299"/>
    <lineage>
        <taxon>Bacteria</taxon>
        <taxon>Pseudomonadati</taxon>
        <taxon>Bacteroidota</taxon>
        <taxon>Cytophagia</taxon>
        <taxon>Cytophagales</taxon>
        <taxon>Cyclobacteriaceae</taxon>
        <taxon>Algoriphagus</taxon>
    </lineage>
</organism>
<comment type="caution">
    <text evidence="3">The sequence shown here is derived from an EMBL/GenBank/DDBJ whole genome shotgun (WGS) entry which is preliminary data.</text>
</comment>
<evidence type="ECO:0000313" key="3">
    <source>
        <dbReference type="EMBL" id="PZV84587.1"/>
    </source>
</evidence>
<feature type="domain" description="Outer membrane protein beta-barrel" evidence="2">
    <location>
        <begin position="56"/>
        <end position="227"/>
    </location>
</feature>
<keyword evidence="1" id="KW-0732">Signal</keyword>
<evidence type="ECO:0000313" key="4">
    <source>
        <dbReference type="Proteomes" id="UP000248917"/>
    </source>
</evidence>
<dbReference type="AlphaFoldDB" id="A0A326RUK9"/>
<feature type="signal peptide" evidence="1">
    <location>
        <begin position="1"/>
        <end position="35"/>
    </location>
</feature>
<proteinExistence type="predicted"/>
<keyword evidence="4" id="KW-1185">Reference proteome</keyword>
<dbReference type="Proteomes" id="UP000248917">
    <property type="component" value="Unassembled WGS sequence"/>
</dbReference>
<evidence type="ECO:0000256" key="1">
    <source>
        <dbReference type="SAM" id="SignalP"/>
    </source>
</evidence>
<sequence>MGISYFCPHPTEKKILLMKKLLALALLSFSLVAHAQESEKKPKSPIGGRPNIPNDLNFEFGFNQLNSRPADLALDFFGSRTFNVSYQFPINLFGDNSGITLNPGFGIGSDKLKFKEDKNLFRSATLGAESSELREVTSVYGNNISIQTNNFAANYFEIPIDLRYHFNKNNYSKSFRVSVGGKVGFLYNAHSKIKYDSPTIGSVKIKNSENYGLEKLRYGVSVKAGSPGFYVWSTVYLNDMWQAGRGPFATEASQINFGLAISVF</sequence>
<reference evidence="3 4" key="1">
    <citation type="submission" date="2018-06" db="EMBL/GenBank/DDBJ databases">
        <title>Genomic Encyclopedia of Archaeal and Bacterial Type Strains, Phase II (KMG-II): from individual species to whole genera.</title>
        <authorList>
            <person name="Goeker M."/>
        </authorList>
    </citation>
    <scope>NUCLEOTIDE SEQUENCE [LARGE SCALE GENOMIC DNA]</scope>
    <source>
        <strain evidence="3 4">T4</strain>
    </source>
</reference>
<dbReference type="Pfam" id="PF13568">
    <property type="entry name" value="OMP_b-brl_2"/>
    <property type="match status" value="1"/>
</dbReference>
<protein>
    <submittedName>
        <fullName evidence="3">Outer membrane protein with beta-barrel domain</fullName>
    </submittedName>
</protein>
<evidence type="ECO:0000259" key="2">
    <source>
        <dbReference type="Pfam" id="PF13568"/>
    </source>
</evidence>
<accession>A0A326RUK9</accession>
<feature type="chain" id="PRO_5016368464" evidence="1">
    <location>
        <begin position="36"/>
        <end position="264"/>
    </location>
</feature>
<gene>
    <name evidence="3" type="ORF">CLV31_104239</name>
</gene>